<feature type="binding site" evidence="8">
    <location>
        <position position="141"/>
    </location>
    <ligand>
        <name>Mg(2+)</name>
        <dbReference type="ChEBI" id="CHEBI:18420"/>
    </ligand>
</feature>
<evidence type="ECO:0000256" key="8">
    <source>
        <dbReference type="HAMAP-Rule" id="MF_00104"/>
    </source>
</evidence>
<dbReference type="SUPFAM" id="SSF69065">
    <property type="entry name" value="RNase III domain-like"/>
    <property type="match status" value="1"/>
</dbReference>
<evidence type="ECO:0000259" key="9">
    <source>
        <dbReference type="PROSITE" id="PS50137"/>
    </source>
</evidence>
<feature type="binding site" evidence="8">
    <location>
        <position position="138"/>
    </location>
    <ligand>
        <name>Mg(2+)</name>
        <dbReference type="ChEBI" id="CHEBI:18420"/>
    </ligand>
</feature>
<dbReference type="Pfam" id="PF14622">
    <property type="entry name" value="Ribonucleas_3_3"/>
    <property type="match status" value="1"/>
</dbReference>
<feature type="domain" description="DRBM" evidence="9">
    <location>
        <begin position="179"/>
        <end position="248"/>
    </location>
</feature>
<comment type="function">
    <text evidence="8">Digests double-stranded RNA. Involved in the processing of primary rRNA transcript to yield the immediate precursors to the large and small rRNAs (23S and 16S). Processes some mRNAs, and tRNAs when they are encoded in the rRNA operon. Processes pre-crRNA and tracrRNA of type II CRISPR loci if present in the organism.</text>
</comment>
<evidence type="ECO:0000256" key="7">
    <source>
        <dbReference type="ARBA" id="ARBA00022884"/>
    </source>
</evidence>
<dbReference type="GO" id="GO:0004525">
    <property type="term" value="F:ribonuclease III activity"/>
    <property type="evidence" value="ECO:0007669"/>
    <property type="project" value="UniProtKB-EC"/>
</dbReference>
<keyword evidence="12" id="KW-1185">Reference proteome</keyword>
<keyword evidence="6 8" id="KW-0378">Hydrolase</keyword>
<organism evidence="11 12">
    <name type="scientific">Candidatus Magnetaquiglobus chichijimensis</name>
    <dbReference type="NCBI Taxonomy" id="3141448"/>
    <lineage>
        <taxon>Bacteria</taxon>
        <taxon>Pseudomonadati</taxon>
        <taxon>Pseudomonadota</taxon>
        <taxon>Magnetococcia</taxon>
        <taxon>Magnetococcales</taxon>
        <taxon>Candidatus Magnetaquicoccaceae</taxon>
        <taxon>Candidatus Magnetaquiglobus</taxon>
    </lineage>
</organism>
<keyword evidence="4 8" id="KW-0540">Nuclease</keyword>
<feature type="binding site" evidence="8">
    <location>
        <position position="65"/>
    </location>
    <ligand>
        <name>Mg(2+)</name>
        <dbReference type="ChEBI" id="CHEBI:18420"/>
    </ligand>
</feature>
<evidence type="ECO:0000256" key="3">
    <source>
        <dbReference type="ARBA" id="ARBA00022664"/>
    </source>
</evidence>
<reference evidence="11 12" key="2">
    <citation type="submission" date="2024-09" db="EMBL/GenBank/DDBJ databases">
        <title>Draft genome sequence of Candidatus Magnetaquicoccaceae bacterium FCR-1.</title>
        <authorList>
            <person name="Shimoshige H."/>
            <person name="Shimamura S."/>
            <person name="Taoka A."/>
            <person name="Kobayashi H."/>
            <person name="Maekawa T."/>
        </authorList>
    </citation>
    <scope>NUCLEOTIDE SEQUENCE [LARGE SCALE GENOMIC DNA]</scope>
    <source>
        <strain evidence="11 12">FCR-1</strain>
    </source>
</reference>
<name>A0ABQ0C589_9PROT</name>
<gene>
    <name evidence="8 11" type="primary">rnc</name>
    <name evidence="11" type="ORF">SIID45300_00364</name>
</gene>
<feature type="active site" evidence="8">
    <location>
        <position position="141"/>
    </location>
</feature>
<dbReference type="Gene3D" id="3.30.160.20">
    <property type="match status" value="1"/>
</dbReference>
<reference evidence="11 12" key="1">
    <citation type="submission" date="2024-05" db="EMBL/GenBank/DDBJ databases">
        <authorList>
            <consortium name="Candidatus Magnetaquicoccaceae bacterium FCR-1 genome sequencing consortium"/>
            <person name="Shimoshige H."/>
            <person name="Shimamura S."/>
            <person name="Taoka A."/>
            <person name="Kobayashi H."/>
            <person name="Maekawa T."/>
        </authorList>
    </citation>
    <scope>NUCLEOTIDE SEQUENCE [LARGE SCALE GENOMIC DNA]</scope>
    <source>
        <strain evidence="11 12">FCR-1</strain>
    </source>
</reference>
<dbReference type="InterPro" id="IPR036389">
    <property type="entry name" value="RNase_III_sf"/>
</dbReference>
<dbReference type="NCBIfam" id="TIGR02191">
    <property type="entry name" value="RNaseIII"/>
    <property type="match status" value="1"/>
</dbReference>
<dbReference type="InterPro" id="IPR014720">
    <property type="entry name" value="dsRBD_dom"/>
</dbReference>
<dbReference type="SMART" id="SM00358">
    <property type="entry name" value="DSRM"/>
    <property type="match status" value="1"/>
</dbReference>
<sequence length="257" mass="28758">MNRDEFDTDALTAWFAAHFDYTFNDPGMLRLALTHRSVAQDDPGDAAPHGAHEEEWPLRHNERLEFLGDAVLDLAVSRLLFHRFPDSPEGELSHWRAALVNTRALGQVGREMGLGTRLRLGRGEDLSGGRDKPSILGNSIEALFGAVFLDGGWPGAERMATRVFAPRMERFSPGGELKDFKTALQERLQGMARPLPRYALLNVSGPPHQRHFQVACRVDEGIVGRGDGPSKRRAEQEAARHAMELMERIDMREENAE</sequence>
<feature type="domain" description="RNase III" evidence="10">
    <location>
        <begin position="12"/>
        <end position="152"/>
    </location>
</feature>
<dbReference type="RefSeq" id="WP_420903773.1">
    <property type="nucleotide sequence ID" value="NZ_BAAFGK010000001.1"/>
</dbReference>
<dbReference type="InterPro" id="IPR011907">
    <property type="entry name" value="RNase_III"/>
</dbReference>
<dbReference type="HAMAP" id="MF_00104">
    <property type="entry name" value="RNase_III"/>
    <property type="match status" value="1"/>
</dbReference>
<keyword evidence="8" id="KW-0460">Magnesium</keyword>
<comment type="subunit">
    <text evidence="8">Homodimer.</text>
</comment>
<keyword evidence="3 8" id="KW-0507">mRNA processing</keyword>
<keyword evidence="8" id="KW-0699">rRNA-binding</keyword>
<comment type="subcellular location">
    <subcellularLocation>
        <location evidence="8">Cytoplasm</location>
    </subcellularLocation>
</comment>
<protein>
    <recommendedName>
        <fullName evidence="8">Ribonuclease 3</fullName>
        <ecNumber evidence="8">3.1.26.3</ecNumber>
    </recommendedName>
    <alternativeName>
        <fullName evidence="8">Ribonuclease III</fullName>
        <shortName evidence="8">RNase III</shortName>
    </alternativeName>
</protein>
<evidence type="ECO:0000313" key="12">
    <source>
        <dbReference type="Proteomes" id="UP001628193"/>
    </source>
</evidence>
<comment type="caution">
    <text evidence="11">The sequence shown here is derived from an EMBL/GenBank/DDBJ whole genome shotgun (WGS) entry which is preliminary data.</text>
</comment>
<dbReference type="Gene3D" id="1.10.1520.10">
    <property type="entry name" value="Ribonuclease III domain"/>
    <property type="match status" value="1"/>
</dbReference>
<evidence type="ECO:0000256" key="4">
    <source>
        <dbReference type="ARBA" id="ARBA00022722"/>
    </source>
</evidence>
<keyword evidence="7 8" id="KW-0694">RNA-binding</keyword>
<dbReference type="PROSITE" id="PS00517">
    <property type="entry name" value="RNASE_3_1"/>
    <property type="match status" value="1"/>
</dbReference>
<keyword evidence="8" id="KW-0698">rRNA processing</keyword>
<evidence type="ECO:0000256" key="5">
    <source>
        <dbReference type="ARBA" id="ARBA00022759"/>
    </source>
</evidence>
<accession>A0ABQ0C589</accession>
<dbReference type="CDD" id="cd10845">
    <property type="entry name" value="DSRM_RNAse_III_family"/>
    <property type="match status" value="1"/>
</dbReference>
<dbReference type="CDD" id="cd00593">
    <property type="entry name" value="RIBOc"/>
    <property type="match status" value="1"/>
</dbReference>
<keyword evidence="8" id="KW-0819">tRNA processing</keyword>
<comment type="cofactor">
    <cofactor evidence="8">
        <name>Mg(2+)</name>
        <dbReference type="ChEBI" id="CHEBI:18420"/>
    </cofactor>
</comment>
<dbReference type="SMART" id="SM00535">
    <property type="entry name" value="RIBOc"/>
    <property type="match status" value="1"/>
</dbReference>
<dbReference type="PROSITE" id="PS50142">
    <property type="entry name" value="RNASE_3_2"/>
    <property type="match status" value="1"/>
</dbReference>
<keyword evidence="8" id="KW-0963">Cytoplasm</keyword>
<dbReference type="InterPro" id="IPR000999">
    <property type="entry name" value="RNase_III_dom"/>
</dbReference>
<keyword evidence="5 8" id="KW-0255">Endonuclease</keyword>
<dbReference type="SUPFAM" id="SSF54768">
    <property type="entry name" value="dsRNA-binding domain-like"/>
    <property type="match status" value="1"/>
</dbReference>
<dbReference type="PANTHER" id="PTHR11207">
    <property type="entry name" value="RIBONUCLEASE III"/>
    <property type="match status" value="1"/>
</dbReference>
<dbReference type="PANTHER" id="PTHR11207:SF0">
    <property type="entry name" value="RIBONUCLEASE 3"/>
    <property type="match status" value="1"/>
</dbReference>
<comment type="catalytic activity">
    <reaction evidence="1 8">
        <text>Endonucleolytic cleavage to 5'-phosphomonoester.</text>
        <dbReference type="EC" id="3.1.26.3"/>
    </reaction>
</comment>
<dbReference type="Proteomes" id="UP001628193">
    <property type="component" value="Unassembled WGS sequence"/>
</dbReference>
<keyword evidence="8" id="KW-0479">Metal-binding</keyword>
<evidence type="ECO:0000256" key="2">
    <source>
        <dbReference type="ARBA" id="ARBA00010183"/>
    </source>
</evidence>
<dbReference type="Pfam" id="PF00035">
    <property type="entry name" value="dsrm"/>
    <property type="match status" value="1"/>
</dbReference>
<comment type="similarity">
    <text evidence="2">Belongs to the ribonuclease III family.</text>
</comment>
<evidence type="ECO:0000313" key="11">
    <source>
        <dbReference type="EMBL" id="GAB0056064.1"/>
    </source>
</evidence>
<dbReference type="PROSITE" id="PS50137">
    <property type="entry name" value="DS_RBD"/>
    <property type="match status" value="1"/>
</dbReference>
<feature type="active site" evidence="8">
    <location>
        <position position="69"/>
    </location>
</feature>
<dbReference type="EC" id="3.1.26.3" evidence="8"/>
<evidence type="ECO:0000259" key="10">
    <source>
        <dbReference type="PROSITE" id="PS50142"/>
    </source>
</evidence>
<dbReference type="EMBL" id="BAAFGK010000001">
    <property type="protein sequence ID" value="GAB0056064.1"/>
    <property type="molecule type" value="Genomic_DNA"/>
</dbReference>
<evidence type="ECO:0000256" key="1">
    <source>
        <dbReference type="ARBA" id="ARBA00000109"/>
    </source>
</evidence>
<proteinExistence type="inferred from homology"/>
<evidence type="ECO:0000256" key="6">
    <source>
        <dbReference type="ARBA" id="ARBA00022801"/>
    </source>
</evidence>